<evidence type="ECO:0000259" key="2">
    <source>
        <dbReference type="Pfam" id="PF07727"/>
    </source>
</evidence>
<accession>A0A3Q7I449</accession>
<name>A0A3Q7I449_SOLLC</name>
<sequence>MFHRLCTSSVLSLQHSPGSSMREINNLKTWLTATFEMKDLGPAKQILGMKISRDRSAGTLNPSQELYIEKVLSRFRVNDVKPRTTPLANHFKLSKEQSPKTVEERDHMTLVTYASTVGSLMYAMVCTRPDIEHAVGVVSRYMANPGKEHWEAVKWLLRYLRGTSSTSLCFGKGKVTPQGFVDADLGGDVDSSKSTSGYIYTIGGTAVSWMSRLQKCVSLSSTEAEGEMVEYGTSYSRQHQTQAQTDCDKVGLKDTQTSGRKQVAPRDAAENSVQRRQKRMIKNKESVARSRARKCLLLKAEKCSTK</sequence>
<reference evidence="3" key="2">
    <citation type="submission" date="2019-01" db="UniProtKB">
        <authorList>
            <consortium name="EnsemblPlants"/>
        </authorList>
    </citation>
    <scope>IDENTIFICATION</scope>
    <source>
        <strain evidence="3">cv. Heinz 1706</strain>
    </source>
</reference>
<dbReference type="Gramene" id="Solyc09g065325.1.1">
    <property type="protein sequence ID" value="Solyc09g065325.1.1"/>
    <property type="gene ID" value="Solyc09g065325.1"/>
</dbReference>
<proteinExistence type="predicted"/>
<reference evidence="3" key="1">
    <citation type="journal article" date="2012" name="Nature">
        <title>The tomato genome sequence provides insights into fleshy fruit evolution.</title>
        <authorList>
            <consortium name="Tomato Genome Consortium"/>
        </authorList>
    </citation>
    <scope>NUCLEOTIDE SEQUENCE [LARGE SCALE GENOMIC DNA]</scope>
    <source>
        <strain evidence="3">cv. Heinz 1706</strain>
    </source>
</reference>
<protein>
    <recommendedName>
        <fullName evidence="2">Reverse transcriptase Ty1/copia-type domain-containing protein</fullName>
    </recommendedName>
</protein>
<dbReference type="InterPro" id="IPR013103">
    <property type="entry name" value="RVT_2"/>
</dbReference>
<evidence type="ECO:0000313" key="3">
    <source>
        <dbReference type="EnsemblPlants" id="Solyc09g065325.1.1"/>
    </source>
</evidence>
<organism evidence="3">
    <name type="scientific">Solanum lycopersicum</name>
    <name type="common">Tomato</name>
    <name type="synonym">Lycopersicon esculentum</name>
    <dbReference type="NCBI Taxonomy" id="4081"/>
    <lineage>
        <taxon>Eukaryota</taxon>
        <taxon>Viridiplantae</taxon>
        <taxon>Streptophyta</taxon>
        <taxon>Embryophyta</taxon>
        <taxon>Tracheophyta</taxon>
        <taxon>Spermatophyta</taxon>
        <taxon>Magnoliopsida</taxon>
        <taxon>eudicotyledons</taxon>
        <taxon>Gunneridae</taxon>
        <taxon>Pentapetalae</taxon>
        <taxon>asterids</taxon>
        <taxon>lamiids</taxon>
        <taxon>Solanales</taxon>
        <taxon>Solanaceae</taxon>
        <taxon>Solanoideae</taxon>
        <taxon>Solaneae</taxon>
        <taxon>Solanum</taxon>
        <taxon>Solanum subgen. Lycopersicon</taxon>
    </lineage>
</organism>
<dbReference type="PANTHER" id="PTHR11439:SF467">
    <property type="entry name" value="INTEGRASE CATALYTIC DOMAIN-CONTAINING PROTEIN"/>
    <property type="match status" value="1"/>
</dbReference>
<dbReference type="InParanoid" id="A0A3Q7I449"/>
<feature type="compositionally biased region" description="Polar residues" evidence="1">
    <location>
        <begin position="235"/>
        <end position="245"/>
    </location>
</feature>
<dbReference type="PANTHER" id="PTHR11439">
    <property type="entry name" value="GAG-POL-RELATED RETROTRANSPOSON"/>
    <property type="match status" value="1"/>
</dbReference>
<feature type="domain" description="Reverse transcriptase Ty1/copia-type" evidence="2">
    <location>
        <begin position="18"/>
        <end position="87"/>
    </location>
</feature>
<keyword evidence="4" id="KW-1185">Reference proteome</keyword>
<dbReference type="EnsemblPlants" id="Solyc09g065325.1.1">
    <property type="protein sequence ID" value="Solyc09g065325.1.1"/>
    <property type="gene ID" value="Solyc09g065325.1"/>
</dbReference>
<dbReference type="STRING" id="4081.A0A3Q7I449"/>
<dbReference type="AlphaFoldDB" id="A0A3Q7I449"/>
<evidence type="ECO:0000256" key="1">
    <source>
        <dbReference type="SAM" id="MobiDB-lite"/>
    </source>
</evidence>
<dbReference type="Pfam" id="PF07727">
    <property type="entry name" value="RVT_2"/>
    <property type="match status" value="1"/>
</dbReference>
<feature type="region of interest" description="Disordered" evidence="1">
    <location>
        <begin position="235"/>
        <end position="277"/>
    </location>
</feature>
<evidence type="ECO:0000313" key="4">
    <source>
        <dbReference type="Proteomes" id="UP000004994"/>
    </source>
</evidence>
<dbReference type="Proteomes" id="UP000004994">
    <property type="component" value="Chromosome 9"/>
</dbReference>
<dbReference type="CDD" id="cd09272">
    <property type="entry name" value="RNase_HI_RT_Ty1"/>
    <property type="match status" value="1"/>
</dbReference>